<keyword evidence="2" id="KW-1185">Reference proteome</keyword>
<sequence length="187" mass="20634">MYVFDGGEAETVHVGQEQEALPDEPDEAPEYEYYEYLEGPGEWDHPVVDGTLYLIASDTRRIWDRTAAVDLTTGQTRWARYAEGYVPREVLAVEDGRVLVLALHAPGASSTPMSEDEGVDLRLLAFPADGEGAAEVVADGLPRLFDTFADEARVSVSDGRYYLALPPRLLGKRTDDGERVRPLYAIG</sequence>
<protein>
    <recommendedName>
        <fullName evidence="3">PQQ-binding-like beta-propeller repeat protein</fullName>
    </recommendedName>
</protein>
<organism evidence="1 2">
    <name type="scientific">Nocardiopsis endophytica</name>
    <dbReference type="NCBI Taxonomy" id="3018445"/>
    <lineage>
        <taxon>Bacteria</taxon>
        <taxon>Bacillati</taxon>
        <taxon>Actinomycetota</taxon>
        <taxon>Actinomycetes</taxon>
        <taxon>Streptosporangiales</taxon>
        <taxon>Nocardiopsidaceae</taxon>
        <taxon>Nocardiopsis</taxon>
    </lineage>
</organism>
<comment type="caution">
    <text evidence="1">The sequence shown here is derived from an EMBL/GenBank/DDBJ whole genome shotgun (WGS) entry which is preliminary data.</text>
</comment>
<reference evidence="1 2" key="1">
    <citation type="submission" date="2023-01" db="EMBL/GenBank/DDBJ databases">
        <title>Draft genome sequence of Nocardiopsis sp. RSe5-2 isolated from halophytes.</title>
        <authorList>
            <person name="Duangmal K."/>
            <person name="Chantavorakit T."/>
        </authorList>
    </citation>
    <scope>NUCLEOTIDE SEQUENCE [LARGE SCALE GENOMIC DNA]</scope>
    <source>
        <strain evidence="1 2">RSe5-2</strain>
    </source>
</reference>
<gene>
    <name evidence="1" type="ORF">O4J56_07460</name>
</gene>
<evidence type="ECO:0000313" key="2">
    <source>
        <dbReference type="Proteomes" id="UP001527866"/>
    </source>
</evidence>
<evidence type="ECO:0000313" key="1">
    <source>
        <dbReference type="EMBL" id="MDA2810470.1"/>
    </source>
</evidence>
<dbReference type="RefSeq" id="WP_270684605.1">
    <property type="nucleotide sequence ID" value="NZ_JAQFWQ010000014.1"/>
</dbReference>
<dbReference type="Proteomes" id="UP001527866">
    <property type="component" value="Unassembled WGS sequence"/>
</dbReference>
<accession>A0ABT4U1W0</accession>
<name>A0ABT4U1W0_9ACTN</name>
<proteinExistence type="predicted"/>
<evidence type="ECO:0008006" key="3">
    <source>
        <dbReference type="Google" id="ProtNLM"/>
    </source>
</evidence>
<dbReference type="EMBL" id="JAQFWQ010000014">
    <property type="protein sequence ID" value="MDA2810470.1"/>
    <property type="molecule type" value="Genomic_DNA"/>
</dbReference>